<dbReference type="AlphaFoldDB" id="A0A418R8B0"/>
<name>A0A418R8B0_9BACT</name>
<organism evidence="1 2">
    <name type="scientific">Hymenobacter rubripertinctus</name>
    <dbReference type="NCBI Taxonomy" id="2029981"/>
    <lineage>
        <taxon>Bacteria</taxon>
        <taxon>Pseudomonadati</taxon>
        <taxon>Bacteroidota</taxon>
        <taxon>Cytophagia</taxon>
        <taxon>Cytophagales</taxon>
        <taxon>Hymenobacteraceae</taxon>
        <taxon>Hymenobacter</taxon>
    </lineage>
</organism>
<reference evidence="1 2" key="1">
    <citation type="submission" date="2018-09" db="EMBL/GenBank/DDBJ databases">
        <authorList>
            <person name="Zeman M."/>
            <person name="Pardy F."/>
        </authorList>
    </citation>
    <scope>NUCLEOTIDE SEQUENCE [LARGE SCALE GENOMIC DNA]</scope>
    <source>
        <strain evidence="1 2">CCM 8852</strain>
    </source>
</reference>
<reference evidence="1 2" key="2">
    <citation type="submission" date="2019-01" db="EMBL/GenBank/DDBJ databases">
        <title>Hymenobacter humicola sp. nov., isolated from soils in Antarctica.</title>
        <authorList>
            <person name="Sedlacek I."/>
            <person name="Holochova P."/>
            <person name="Kralova S."/>
            <person name="Pantucek R."/>
            <person name="Stankova E."/>
            <person name="Vrbovska V."/>
            <person name="Kristofova L."/>
            <person name="Svec P."/>
            <person name="Busse H.-J."/>
        </authorList>
    </citation>
    <scope>NUCLEOTIDE SEQUENCE [LARGE SCALE GENOMIC DNA]</scope>
    <source>
        <strain evidence="1 2">CCM 8852</strain>
    </source>
</reference>
<evidence type="ECO:0000313" key="2">
    <source>
        <dbReference type="Proteomes" id="UP000284250"/>
    </source>
</evidence>
<evidence type="ECO:0000313" key="1">
    <source>
        <dbReference type="EMBL" id="RIY13860.1"/>
    </source>
</evidence>
<accession>A0A418R8B0</accession>
<comment type="caution">
    <text evidence="1">The sequence shown here is derived from an EMBL/GenBank/DDBJ whole genome shotgun (WGS) entry which is preliminary data.</text>
</comment>
<keyword evidence="2" id="KW-1185">Reference proteome</keyword>
<gene>
    <name evidence="1" type="ORF">D0T11_01910</name>
</gene>
<proteinExistence type="predicted"/>
<dbReference type="Proteomes" id="UP000284250">
    <property type="component" value="Unassembled WGS sequence"/>
</dbReference>
<dbReference type="EMBL" id="QYCN01000002">
    <property type="protein sequence ID" value="RIY13860.1"/>
    <property type="molecule type" value="Genomic_DNA"/>
</dbReference>
<protein>
    <submittedName>
        <fullName evidence="1">Uncharacterized protein</fullName>
    </submittedName>
</protein>
<sequence>MLVQVGRKLGALLAELTQLGLQVGAADAFGSFLLAFGSHFIDFYEVVVCTGNLAGDDSHEKGILV</sequence>